<dbReference type="PANTHER" id="PTHR31902:SF10">
    <property type="entry name" value="SUCRASE_FERREDOXIN-LIKE FAMILY PROTEIN"/>
    <property type="match status" value="1"/>
</dbReference>
<reference evidence="3 4" key="1">
    <citation type="journal article" date="2024" name="G3 (Bethesda)">
        <title>Genome assembly of Hibiscus sabdariffa L. provides insights into metabolisms of medicinal natural products.</title>
        <authorList>
            <person name="Kim T."/>
        </authorList>
    </citation>
    <scope>NUCLEOTIDE SEQUENCE [LARGE SCALE GENOMIC DNA]</scope>
    <source>
        <strain evidence="3">TK-2024</strain>
        <tissue evidence="3">Old leaves</tissue>
    </source>
</reference>
<sequence>MGPKRTKNSAKGGVEKLPNETEAKKNKKHEKITAQKTTKNVGGCCQGANGFTCCMTTSSEPSEKERIEEPSEVSGKFGMCKLTRWVDSLEQHNVLTTTTVVGAIVTIVVAYSYYRRSG</sequence>
<feature type="transmembrane region" description="Helical" evidence="2">
    <location>
        <begin position="94"/>
        <end position="114"/>
    </location>
</feature>
<evidence type="ECO:0000313" key="4">
    <source>
        <dbReference type="Proteomes" id="UP001396334"/>
    </source>
</evidence>
<feature type="compositionally biased region" description="Basic and acidic residues" evidence="1">
    <location>
        <begin position="13"/>
        <end position="24"/>
    </location>
</feature>
<feature type="region of interest" description="Disordered" evidence="1">
    <location>
        <begin position="1"/>
        <end position="31"/>
    </location>
</feature>
<gene>
    <name evidence="3" type="ORF">V6N11_014768</name>
</gene>
<comment type="caution">
    <text evidence="3">The sequence shown here is derived from an EMBL/GenBank/DDBJ whole genome shotgun (WGS) entry which is preliminary data.</text>
</comment>
<keyword evidence="2" id="KW-0472">Membrane</keyword>
<proteinExistence type="predicted"/>
<name>A0ABR2TQ22_9ROSI</name>
<protein>
    <submittedName>
        <fullName evidence="3">Uncharacterized protein</fullName>
    </submittedName>
</protein>
<organism evidence="3 4">
    <name type="scientific">Hibiscus sabdariffa</name>
    <name type="common">roselle</name>
    <dbReference type="NCBI Taxonomy" id="183260"/>
    <lineage>
        <taxon>Eukaryota</taxon>
        <taxon>Viridiplantae</taxon>
        <taxon>Streptophyta</taxon>
        <taxon>Embryophyta</taxon>
        <taxon>Tracheophyta</taxon>
        <taxon>Spermatophyta</taxon>
        <taxon>Magnoliopsida</taxon>
        <taxon>eudicotyledons</taxon>
        <taxon>Gunneridae</taxon>
        <taxon>Pentapetalae</taxon>
        <taxon>rosids</taxon>
        <taxon>malvids</taxon>
        <taxon>Malvales</taxon>
        <taxon>Malvaceae</taxon>
        <taxon>Malvoideae</taxon>
        <taxon>Hibiscus</taxon>
    </lineage>
</organism>
<dbReference type="InterPro" id="IPR009737">
    <property type="entry name" value="Aim32/Apd1-like"/>
</dbReference>
<dbReference type="PANTHER" id="PTHR31902">
    <property type="entry name" value="ACTIN PATCHES DISTAL PROTEIN 1"/>
    <property type="match status" value="1"/>
</dbReference>
<dbReference type="EMBL" id="JBBPBN010000004">
    <property type="protein sequence ID" value="KAK9039571.1"/>
    <property type="molecule type" value="Genomic_DNA"/>
</dbReference>
<keyword evidence="4" id="KW-1185">Reference proteome</keyword>
<accession>A0ABR2TQ22</accession>
<dbReference type="Proteomes" id="UP001396334">
    <property type="component" value="Unassembled WGS sequence"/>
</dbReference>
<evidence type="ECO:0000256" key="1">
    <source>
        <dbReference type="SAM" id="MobiDB-lite"/>
    </source>
</evidence>
<evidence type="ECO:0000256" key="2">
    <source>
        <dbReference type="SAM" id="Phobius"/>
    </source>
</evidence>
<evidence type="ECO:0000313" key="3">
    <source>
        <dbReference type="EMBL" id="KAK9039571.1"/>
    </source>
</evidence>
<keyword evidence="2" id="KW-0812">Transmembrane</keyword>
<keyword evidence="2" id="KW-1133">Transmembrane helix</keyword>